<reference evidence="7 8" key="1">
    <citation type="submission" date="2022-02" db="EMBL/GenBank/DDBJ databases">
        <title>Paenibacillus sp. MBLB1776 Whole Genome Shotgun Sequencing.</title>
        <authorList>
            <person name="Hwang C.Y."/>
            <person name="Cho E.-S."/>
            <person name="Seo M.-J."/>
        </authorList>
    </citation>
    <scope>NUCLEOTIDE SEQUENCE [LARGE SCALE GENOMIC DNA]</scope>
    <source>
        <strain evidence="7 8">MBLB1776</strain>
    </source>
</reference>
<dbReference type="PROSITE" id="PS01039">
    <property type="entry name" value="SBP_BACTERIAL_3"/>
    <property type="match status" value="1"/>
</dbReference>
<dbReference type="EMBL" id="CP130318">
    <property type="protein sequence ID" value="WNQ13038.1"/>
    <property type="molecule type" value="Genomic_DNA"/>
</dbReference>
<accession>A0AA96LHF3</accession>
<evidence type="ECO:0000256" key="4">
    <source>
        <dbReference type="RuleBase" id="RU003744"/>
    </source>
</evidence>
<proteinExistence type="inferred from homology"/>
<evidence type="ECO:0000256" key="2">
    <source>
        <dbReference type="ARBA" id="ARBA00010333"/>
    </source>
</evidence>
<dbReference type="RefSeq" id="WP_315606818.1">
    <property type="nucleotide sequence ID" value="NZ_CP130318.1"/>
</dbReference>
<evidence type="ECO:0000256" key="1">
    <source>
        <dbReference type="ARBA" id="ARBA00004196"/>
    </source>
</evidence>
<dbReference type="KEGG" id="paun:MJA45_08425"/>
<dbReference type="AlphaFoldDB" id="A0AA96LHF3"/>
<dbReference type="InterPro" id="IPR018313">
    <property type="entry name" value="SBP_3_CS"/>
</dbReference>
<comment type="subcellular location">
    <subcellularLocation>
        <location evidence="1">Cell envelope</location>
    </subcellularLocation>
</comment>
<dbReference type="PROSITE" id="PS51257">
    <property type="entry name" value="PROKAR_LIPOPROTEIN"/>
    <property type="match status" value="1"/>
</dbReference>
<feature type="chain" id="PRO_5041658961" evidence="5">
    <location>
        <begin position="19"/>
        <end position="263"/>
    </location>
</feature>
<feature type="domain" description="Solute-binding protein family 3/N-terminal" evidence="6">
    <location>
        <begin position="36"/>
        <end position="256"/>
    </location>
</feature>
<dbReference type="Proteomes" id="UP001305702">
    <property type="component" value="Chromosome"/>
</dbReference>
<dbReference type="GO" id="GO:0030313">
    <property type="term" value="C:cell envelope"/>
    <property type="evidence" value="ECO:0007669"/>
    <property type="project" value="UniProtKB-SubCell"/>
</dbReference>
<name>A0AA96LHF3_9BACL</name>
<dbReference type="Pfam" id="PF00497">
    <property type="entry name" value="SBP_bac_3"/>
    <property type="match status" value="1"/>
</dbReference>
<organism evidence="7 8">
    <name type="scientific">Paenibacillus aurantius</name>
    <dbReference type="NCBI Taxonomy" id="2918900"/>
    <lineage>
        <taxon>Bacteria</taxon>
        <taxon>Bacillati</taxon>
        <taxon>Bacillota</taxon>
        <taxon>Bacilli</taxon>
        <taxon>Bacillales</taxon>
        <taxon>Paenibacillaceae</taxon>
        <taxon>Paenibacillus</taxon>
    </lineage>
</organism>
<protein>
    <submittedName>
        <fullName evidence="7">ABC transporter substrate-binding protein</fullName>
    </submittedName>
</protein>
<dbReference type="SUPFAM" id="SSF53850">
    <property type="entry name" value="Periplasmic binding protein-like II"/>
    <property type="match status" value="1"/>
</dbReference>
<dbReference type="PANTHER" id="PTHR35936:SF17">
    <property type="entry name" value="ARGININE-BINDING EXTRACELLULAR PROTEIN ARTP"/>
    <property type="match status" value="1"/>
</dbReference>
<sequence>MFRKMFTGFLAVSLVAMLAGCGAKDTKLADIQKSGKLVLGTSADYPPYEFHKKVNGKDEIVGFDVEIAKAIAADLGVQLEIKDMSFDGLLAALTAGNVDIVLAGMTPDEKRKKSVDFSKIYYQAEQGVVVPAANKDKYKSMDDLKGLRIGVQTGSIQEEIAKTQIPNADIKGLQSVSDLMLQLKSNKVDALVVELPVATAYVDKNKELAVSGLKPKEAVGGSAVAIKKNNPSLVKEVDKTIDKLISGKKIDEFTKNASAQMAE</sequence>
<dbReference type="PANTHER" id="PTHR35936">
    <property type="entry name" value="MEMBRANE-BOUND LYTIC MUREIN TRANSGLYCOSYLASE F"/>
    <property type="match status" value="1"/>
</dbReference>
<feature type="signal peptide" evidence="5">
    <location>
        <begin position="1"/>
        <end position="18"/>
    </location>
</feature>
<dbReference type="Gene3D" id="3.40.190.10">
    <property type="entry name" value="Periplasmic binding protein-like II"/>
    <property type="match status" value="2"/>
</dbReference>
<dbReference type="InterPro" id="IPR001638">
    <property type="entry name" value="Solute-binding_3/MltF_N"/>
</dbReference>
<keyword evidence="8" id="KW-1185">Reference proteome</keyword>
<evidence type="ECO:0000256" key="5">
    <source>
        <dbReference type="SAM" id="SignalP"/>
    </source>
</evidence>
<keyword evidence="3 5" id="KW-0732">Signal</keyword>
<gene>
    <name evidence="7" type="ORF">MJA45_08425</name>
</gene>
<comment type="similarity">
    <text evidence="2 4">Belongs to the bacterial solute-binding protein 3 family.</text>
</comment>
<evidence type="ECO:0000313" key="8">
    <source>
        <dbReference type="Proteomes" id="UP001305702"/>
    </source>
</evidence>
<evidence type="ECO:0000256" key="3">
    <source>
        <dbReference type="ARBA" id="ARBA00022729"/>
    </source>
</evidence>
<evidence type="ECO:0000259" key="6">
    <source>
        <dbReference type="SMART" id="SM00062"/>
    </source>
</evidence>
<dbReference type="SMART" id="SM00062">
    <property type="entry name" value="PBPb"/>
    <property type="match status" value="1"/>
</dbReference>
<evidence type="ECO:0000313" key="7">
    <source>
        <dbReference type="EMBL" id="WNQ13038.1"/>
    </source>
</evidence>
<dbReference type="CDD" id="cd13620">
    <property type="entry name" value="PBP2_GltS"/>
    <property type="match status" value="1"/>
</dbReference>